<dbReference type="InterPro" id="IPR035996">
    <property type="entry name" value="4pyrrol_Methylase_sf"/>
</dbReference>
<dbReference type="Proteomes" id="UP001597365">
    <property type="component" value="Unassembled WGS sequence"/>
</dbReference>
<dbReference type="NCBIfam" id="TIGR01465">
    <property type="entry name" value="cobM_cbiF"/>
    <property type="match status" value="1"/>
</dbReference>
<dbReference type="SUPFAM" id="SSF53790">
    <property type="entry name" value="Tetrapyrrole methylase"/>
    <property type="match status" value="1"/>
</dbReference>
<dbReference type="CDD" id="cd11641">
    <property type="entry name" value="Precorrin-4_C11-MT"/>
    <property type="match status" value="1"/>
</dbReference>
<dbReference type="Gene3D" id="3.30.950.10">
    <property type="entry name" value="Methyltransferase, Cobalt-precorrin-4 Transmethylase, Domain 2"/>
    <property type="match status" value="1"/>
</dbReference>
<keyword evidence="4 8" id="KW-0808">Transferase</keyword>
<organism evidence="8 9">
    <name type="scientific">Streptomyces desertarenae</name>
    <dbReference type="NCBI Taxonomy" id="2666184"/>
    <lineage>
        <taxon>Bacteria</taxon>
        <taxon>Bacillati</taxon>
        <taxon>Actinomycetota</taxon>
        <taxon>Actinomycetes</taxon>
        <taxon>Kitasatosporales</taxon>
        <taxon>Streptomycetaceae</taxon>
        <taxon>Streptomyces</taxon>
    </lineage>
</organism>
<accession>A0ABW4PRY7</accession>
<dbReference type="PANTHER" id="PTHR45790">
    <property type="entry name" value="SIROHEME SYNTHASE-RELATED"/>
    <property type="match status" value="1"/>
</dbReference>
<dbReference type="Pfam" id="PF00590">
    <property type="entry name" value="TP_methylase"/>
    <property type="match status" value="1"/>
</dbReference>
<comment type="similarity">
    <text evidence="1">Belongs to the precorrin methyltransferase family.</text>
</comment>
<name>A0ABW4PRY7_9ACTN</name>
<keyword evidence="3 8" id="KW-0489">Methyltransferase</keyword>
<dbReference type="InterPro" id="IPR050161">
    <property type="entry name" value="Siro_Cobalamin_biosynth"/>
</dbReference>
<evidence type="ECO:0000256" key="4">
    <source>
        <dbReference type="ARBA" id="ARBA00022679"/>
    </source>
</evidence>
<evidence type="ECO:0000256" key="6">
    <source>
        <dbReference type="SAM" id="MobiDB-lite"/>
    </source>
</evidence>
<evidence type="ECO:0000256" key="3">
    <source>
        <dbReference type="ARBA" id="ARBA00022603"/>
    </source>
</evidence>
<dbReference type="EMBL" id="JBHUFU010000023">
    <property type="protein sequence ID" value="MFD1833027.1"/>
    <property type="molecule type" value="Genomic_DNA"/>
</dbReference>
<proteinExistence type="inferred from homology"/>
<dbReference type="Gene3D" id="3.40.1010.10">
    <property type="entry name" value="Cobalt-precorrin-4 Transmethylase, Domain 1"/>
    <property type="match status" value="1"/>
</dbReference>
<gene>
    <name evidence="8" type="primary">cobM</name>
    <name evidence="8" type="ORF">ACFSJS_25760</name>
</gene>
<comment type="caution">
    <text evidence="8">The sequence shown here is derived from an EMBL/GenBank/DDBJ whole genome shotgun (WGS) entry which is preliminary data.</text>
</comment>
<keyword evidence="5" id="KW-0949">S-adenosyl-L-methionine</keyword>
<evidence type="ECO:0000313" key="8">
    <source>
        <dbReference type="EMBL" id="MFD1833027.1"/>
    </source>
</evidence>
<dbReference type="GO" id="GO:0046026">
    <property type="term" value="F:precorrin-4 C11-methyltransferase activity"/>
    <property type="evidence" value="ECO:0007669"/>
    <property type="project" value="UniProtKB-EC"/>
</dbReference>
<protein>
    <submittedName>
        <fullName evidence="8">Precorrin-4 C(11)-methyltransferase</fullName>
        <ecNumber evidence="8">2.1.1.133</ecNumber>
    </submittedName>
</protein>
<dbReference type="InterPro" id="IPR000878">
    <property type="entry name" value="4pyrrol_Mease"/>
</dbReference>
<evidence type="ECO:0000259" key="7">
    <source>
        <dbReference type="Pfam" id="PF00590"/>
    </source>
</evidence>
<feature type="region of interest" description="Disordered" evidence="6">
    <location>
        <begin position="270"/>
        <end position="292"/>
    </location>
</feature>
<evidence type="ECO:0000256" key="1">
    <source>
        <dbReference type="ARBA" id="ARBA00005879"/>
    </source>
</evidence>
<dbReference type="InterPro" id="IPR014777">
    <property type="entry name" value="4pyrrole_Mease_sub1"/>
</dbReference>
<evidence type="ECO:0000256" key="5">
    <source>
        <dbReference type="ARBA" id="ARBA00022691"/>
    </source>
</evidence>
<evidence type="ECO:0000256" key="2">
    <source>
        <dbReference type="ARBA" id="ARBA00022573"/>
    </source>
</evidence>
<evidence type="ECO:0000313" key="9">
    <source>
        <dbReference type="Proteomes" id="UP001597365"/>
    </source>
</evidence>
<dbReference type="InterPro" id="IPR014776">
    <property type="entry name" value="4pyrrole_Mease_sub2"/>
</dbReference>
<dbReference type="PANTHER" id="PTHR45790:SF4">
    <property type="entry name" value="COBALT-PRECORRIN-4 C(11)-METHYLTRANSFERASE"/>
    <property type="match status" value="1"/>
</dbReference>
<sequence>MTPAPGTDTPRSGKVTIVGAGPGAADLLTFRAARAIAEADVVIWAASLVREEVLEHAREDAEVLDSASMSLEDVVAVYERAGREGLRVARIHSGDPSLWGGTQEQVDRCAELGVEVEIVPGVSSFSAVAAIAGRELTVPEVAQSVILTRLGGGKTPMPPGEEVREFARHGTTMAVFLSAARSGQLAVELMEGGYPTDTPVVIAYQATWPEELVLRCTVGTLEETVKEHRLWKHTLFLVGPALSAAGTRSHLYHPGHFHGYRRAEPGARRALRAARREGRPAGAPGAGETGRG</sequence>
<dbReference type="InterPro" id="IPR006362">
    <property type="entry name" value="Cbl_synth_CobM/CibF"/>
</dbReference>
<feature type="domain" description="Tetrapyrrole methylase" evidence="7">
    <location>
        <begin position="14"/>
        <end position="221"/>
    </location>
</feature>
<reference evidence="9" key="1">
    <citation type="journal article" date="2019" name="Int. J. Syst. Evol. Microbiol.">
        <title>The Global Catalogue of Microorganisms (GCM) 10K type strain sequencing project: providing services to taxonomists for standard genome sequencing and annotation.</title>
        <authorList>
            <consortium name="The Broad Institute Genomics Platform"/>
            <consortium name="The Broad Institute Genome Sequencing Center for Infectious Disease"/>
            <person name="Wu L."/>
            <person name="Ma J."/>
        </authorList>
    </citation>
    <scope>NUCLEOTIDE SEQUENCE [LARGE SCALE GENOMIC DNA]</scope>
    <source>
        <strain evidence="9">CGMCC 4.7455</strain>
    </source>
</reference>
<dbReference type="EC" id="2.1.1.133" evidence="8"/>
<dbReference type="RefSeq" id="WP_380904493.1">
    <property type="nucleotide sequence ID" value="NZ_JBHUFU010000023.1"/>
</dbReference>
<keyword evidence="9" id="KW-1185">Reference proteome</keyword>
<dbReference type="GO" id="GO:0032259">
    <property type="term" value="P:methylation"/>
    <property type="evidence" value="ECO:0007669"/>
    <property type="project" value="UniProtKB-KW"/>
</dbReference>
<keyword evidence="2" id="KW-0169">Cobalamin biosynthesis</keyword>